<dbReference type="GO" id="GO:0005840">
    <property type="term" value="C:ribosome"/>
    <property type="evidence" value="ECO:0007669"/>
    <property type="project" value="UniProtKB-KW"/>
</dbReference>
<dbReference type="InterPro" id="IPR016181">
    <property type="entry name" value="Acyl_CoA_acyltransferase"/>
</dbReference>
<dbReference type="InterPro" id="IPR000182">
    <property type="entry name" value="GNAT_dom"/>
</dbReference>
<protein>
    <submittedName>
        <fullName evidence="1">Acetyltransferase, ribosomal protein N-acetylase</fullName>
    </submittedName>
</protein>
<dbReference type="AlphaFoldDB" id="A0A0F6TBE1"/>
<accession>A0A0F6TBE1</accession>
<evidence type="ECO:0000313" key="1">
    <source>
        <dbReference type="EMBL" id="AKE39111.1"/>
    </source>
</evidence>
<organism evidence="1 2">
    <name type="scientific">Corynebacterium camporealensis</name>
    <dbReference type="NCBI Taxonomy" id="161896"/>
    <lineage>
        <taxon>Bacteria</taxon>
        <taxon>Bacillati</taxon>
        <taxon>Actinomycetota</taxon>
        <taxon>Actinomycetes</taxon>
        <taxon>Mycobacteriales</taxon>
        <taxon>Corynebacteriaceae</taxon>
        <taxon>Corynebacterium</taxon>
    </lineage>
</organism>
<keyword evidence="1" id="KW-0808">Transferase</keyword>
<dbReference type="Gene3D" id="3.40.630.30">
    <property type="match status" value="1"/>
</dbReference>
<reference evidence="1 2" key="1">
    <citation type="journal article" date="2015" name="Genome Announc.">
        <title>Complete Genome Sequence of Corynebacterium camporealensis DSM 44610, Isolated from the Milk of a Manchega Sheep with Subclinical Mastitis.</title>
        <authorList>
            <person name="Ruckert C."/>
            <person name="Albersmeier A."/>
            <person name="Winkler A."/>
            <person name="Tauch A."/>
        </authorList>
    </citation>
    <scope>NUCLEOTIDE SEQUENCE [LARGE SCALE GENOMIC DNA]</scope>
    <source>
        <strain evidence="1 2">DSM 44610</strain>
    </source>
</reference>
<dbReference type="Proteomes" id="UP000033566">
    <property type="component" value="Chromosome"/>
</dbReference>
<dbReference type="STRING" id="161896.UL81_05730"/>
<keyword evidence="2" id="KW-1185">Reference proteome</keyword>
<dbReference type="OrthoDB" id="3533156at2"/>
<sequence>METITRTDRLILIPLSAANVEEAHKVYSDGRIWDHRPNGRFADIRTTKGMVDEAQKSWSEHGFGPWAAYLRERPSEFIGVGGAIYVDGGNFWDIKYRLRPAHWGSGYASEISKKAVQAIRSFDKETPISARVTTNHPAAIRILEKLELEPVWEGRRINTADNPDEPDVRVYSDQILAPETLEFIQQRP</sequence>
<dbReference type="Pfam" id="PF13302">
    <property type="entry name" value="Acetyltransf_3"/>
    <property type="match status" value="1"/>
</dbReference>
<keyword evidence="1" id="KW-0689">Ribosomal protein</keyword>
<dbReference type="PATRIC" id="fig|161896.4.peg.1123"/>
<gene>
    <name evidence="1" type="ORF">UL81_05730</name>
</gene>
<dbReference type="SUPFAM" id="SSF55729">
    <property type="entry name" value="Acyl-CoA N-acyltransferases (Nat)"/>
    <property type="match status" value="1"/>
</dbReference>
<evidence type="ECO:0000313" key="2">
    <source>
        <dbReference type="Proteomes" id="UP000033566"/>
    </source>
</evidence>
<dbReference type="InterPro" id="IPR051531">
    <property type="entry name" value="N-acetyltransferase"/>
</dbReference>
<proteinExistence type="predicted"/>
<dbReference type="KEGG" id="ccj:UL81_05730"/>
<dbReference type="PANTHER" id="PTHR43792:SF1">
    <property type="entry name" value="N-ACETYLTRANSFERASE DOMAIN-CONTAINING PROTEIN"/>
    <property type="match status" value="1"/>
</dbReference>
<dbReference type="GO" id="GO:0016747">
    <property type="term" value="F:acyltransferase activity, transferring groups other than amino-acyl groups"/>
    <property type="evidence" value="ECO:0007669"/>
    <property type="project" value="InterPro"/>
</dbReference>
<keyword evidence="1" id="KW-0687">Ribonucleoprotein</keyword>
<dbReference type="HOGENOM" id="CLU_013985_3_1_11"/>
<dbReference type="RefSeq" id="WP_035104564.1">
    <property type="nucleotide sequence ID" value="NZ_CP011311.1"/>
</dbReference>
<name>A0A0F6TBE1_9CORY</name>
<dbReference type="EMBL" id="CP011311">
    <property type="protein sequence ID" value="AKE39111.1"/>
    <property type="molecule type" value="Genomic_DNA"/>
</dbReference>
<dbReference type="PANTHER" id="PTHR43792">
    <property type="entry name" value="GNAT FAMILY, PUTATIVE (AFU_ORTHOLOGUE AFUA_3G00765)-RELATED-RELATED"/>
    <property type="match status" value="1"/>
</dbReference>